<keyword evidence="2" id="KW-1185">Reference proteome</keyword>
<dbReference type="AlphaFoldDB" id="A0A810MXT1"/>
<accession>A0A810MXT1</accession>
<dbReference type="EMBL" id="AP023359">
    <property type="protein sequence ID" value="BCJ64779.1"/>
    <property type="molecule type" value="Genomic_DNA"/>
</dbReference>
<sequence length="301" mass="33050">MAAVAPIPLEPDVLAYIREVFDVANRRVAGRLDRMPTTHEETLDFALIDALAEGRGPHITKSRTVVDIDAHFVGGGWHWERWEIADVGVIVNFRRAGQLLRTKVVLLQSKRLYPREAEFTEDLGLTRPGGFGSLMVRSLPATLGERLFRFDDSCRYRALQVGDDQWRAIANYESEFGLPVHYMLYHPSSMPGESVIPVTLPVANLTGDVAVGVRVLPASRMRSMTAGQARNYAPSYSELTGGGVCPGVGLPAFMVDEVLGCRAGYITEEGTQSPGLMRVFNQRSAPIAAAIRIDINLPEEG</sequence>
<dbReference type="Proteomes" id="UP000680866">
    <property type="component" value="Chromosome"/>
</dbReference>
<dbReference type="KEGG" id="pry:Prubr_18000"/>
<proteinExistence type="predicted"/>
<name>A0A810MXT1_9ACTN</name>
<dbReference type="RefSeq" id="WP_212823609.1">
    <property type="nucleotide sequence ID" value="NZ_AP023359.1"/>
</dbReference>
<gene>
    <name evidence="1" type="ORF">Prubr_18000</name>
</gene>
<evidence type="ECO:0000313" key="1">
    <source>
        <dbReference type="EMBL" id="BCJ64779.1"/>
    </source>
</evidence>
<reference evidence="1" key="1">
    <citation type="submission" date="2020-08" db="EMBL/GenBank/DDBJ databases">
        <title>Whole genome shotgun sequence of Polymorphospora rubra NBRC 101157.</title>
        <authorList>
            <person name="Komaki H."/>
            <person name="Tamura T."/>
        </authorList>
    </citation>
    <scope>NUCLEOTIDE SEQUENCE</scope>
    <source>
        <strain evidence="1">NBRC 101157</strain>
    </source>
</reference>
<evidence type="ECO:0000313" key="2">
    <source>
        <dbReference type="Proteomes" id="UP000680866"/>
    </source>
</evidence>
<protein>
    <submittedName>
        <fullName evidence="1">Uncharacterized protein</fullName>
    </submittedName>
</protein>
<organism evidence="1 2">
    <name type="scientific">Polymorphospora rubra</name>
    <dbReference type="NCBI Taxonomy" id="338584"/>
    <lineage>
        <taxon>Bacteria</taxon>
        <taxon>Bacillati</taxon>
        <taxon>Actinomycetota</taxon>
        <taxon>Actinomycetes</taxon>
        <taxon>Micromonosporales</taxon>
        <taxon>Micromonosporaceae</taxon>
        <taxon>Polymorphospora</taxon>
    </lineage>
</organism>